<dbReference type="AlphaFoldDB" id="A0A914KXD9"/>
<sequence length="399" mass="45532">MESMSKIKTKKKQQSNDSCLALLCFAIESLRMIFLFFRYFQSQRNIQLTIHQISLIILTLIISLSSGQFNARNYPDPRIDPFSCRLILPGQVCDPAEILTPDERRLLNEKITRLQQITANIKNSSPACADTTRNTNLHIVIALMEKLGAPDNIISRDSLNIEKFTNQLRSKYQNYQDSLLCDTLVLIVNSRSDRQVFTVAGRDAKLSQDVLQTAFHRSVGHFRLGNYAQGFEGMVEYIVSAYGSAHIVQTPAIGDGVFPTNTQTFSTLPSSSGTGQFTAIQGVRQKTNINKLERFDFDEIPEEDRLWVRILVKALAQCGDDLSNLTFHVKAIAEEAMDISLKLISDLHYNKIEEELQNTDKESKDREKAWLRMKPYLENLYSKYKEMPNNMDQCPERKT</sequence>
<name>A0A914KXD9_MELIC</name>
<keyword evidence="1" id="KW-0472">Membrane</keyword>
<evidence type="ECO:0000313" key="2">
    <source>
        <dbReference type="Proteomes" id="UP000887563"/>
    </source>
</evidence>
<dbReference type="PANTHER" id="PTHR33748:SF3">
    <property type="entry name" value="TPM_PHOSPHATASE DOMAIN-CONTAINING PROTEIN"/>
    <property type="match status" value="1"/>
</dbReference>
<dbReference type="Proteomes" id="UP000887563">
    <property type="component" value="Unplaced"/>
</dbReference>
<organism evidence="2 3">
    <name type="scientific">Meloidogyne incognita</name>
    <name type="common">Southern root-knot nematode worm</name>
    <name type="synonym">Oxyuris incognita</name>
    <dbReference type="NCBI Taxonomy" id="6306"/>
    <lineage>
        <taxon>Eukaryota</taxon>
        <taxon>Metazoa</taxon>
        <taxon>Ecdysozoa</taxon>
        <taxon>Nematoda</taxon>
        <taxon>Chromadorea</taxon>
        <taxon>Rhabditida</taxon>
        <taxon>Tylenchina</taxon>
        <taxon>Tylenchomorpha</taxon>
        <taxon>Tylenchoidea</taxon>
        <taxon>Meloidogynidae</taxon>
        <taxon>Meloidogyninae</taxon>
        <taxon>Meloidogyne</taxon>
        <taxon>Meloidogyne incognita group</taxon>
    </lineage>
</organism>
<accession>A0A914KXD9</accession>
<reference evidence="3" key="1">
    <citation type="submission" date="2022-11" db="UniProtKB">
        <authorList>
            <consortium name="WormBaseParasite"/>
        </authorList>
    </citation>
    <scope>IDENTIFICATION</scope>
</reference>
<keyword evidence="2" id="KW-1185">Reference proteome</keyword>
<feature type="transmembrane region" description="Helical" evidence="1">
    <location>
        <begin position="20"/>
        <end position="40"/>
    </location>
</feature>
<evidence type="ECO:0000313" key="3">
    <source>
        <dbReference type="WBParaSite" id="Minc3s00126g05383"/>
    </source>
</evidence>
<dbReference type="WBParaSite" id="Minc3s00126g05383">
    <property type="protein sequence ID" value="Minc3s00126g05383"/>
    <property type="gene ID" value="Minc3s00126g05383"/>
</dbReference>
<keyword evidence="1" id="KW-1133">Transmembrane helix</keyword>
<dbReference type="InterPro" id="IPR033438">
    <property type="entry name" value="MOLO1"/>
</dbReference>
<dbReference type="PANTHER" id="PTHR33748">
    <property type="entry name" value="PROTEIN CBG04600"/>
    <property type="match status" value="1"/>
</dbReference>
<dbReference type="Pfam" id="PF17175">
    <property type="entry name" value="MOLO1"/>
    <property type="match status" value="1"/>
</dbReference>
<keyword evidence="1" id="KW-0812">Transmembrane</keyword>
<dbReference type="Gene3D" id="3.10.310.50">
    <property type="match status" value="1"/>
</dbReference>
<proteinExistence type="predicted"/>
<evidence type="ECO:0000256" key="1">
    <source>
        <dbReference type="SAM" id="Phobius"/>
    </source>
</evidence>
<protein>
    <submittedName>
        <fullName evidence="3">Uncharacterized protein</fullName>
    </submittedName>
</protein>
<dbReference type="GO" id="GO:0005892">
    <property type="term" value="C:acetylcholine-gated channel complex"/>
    <property type="evidence" value="ECO:0007669"/>
    <property type="project" value="InterPro"/>
</dbReference>